<dbReference type="InterPro" id="IPR036537">
    <property type="entry name" value="Adaptor_Cbl_N_dom_sf"/>
</dbReference>
<dbReference type="Pfam" id="PF07714">
    <property type="entry name" value="PK_Tyr_Ser-Thr"/>
    <property type="match status" value="1"/>
</dbReference>
<evidence type="ECO:0000313" key="5">
    <source>
        <dbReference type="EMBL" id="RLM59114.1"/>
    </source>
</evidence>
<gene>
    <name evidence="5" type="ORF">C2845_PM18G12490</name>
</gene>
<protein>
    <submittedName>
        <fullName evidence="5">Proline-rich receptor-like protein kinase PERK14 isoform X5</fullName>
    </submittedName>
</protein>
<comment type="caution">
    <text evidence="5">The sequence shown here is derived from an EMBL/GenBank/DDBJ whole genome shotgun (WGS) entry which is preliminary data.</text>
</comment>
<feature type="compositionally biased region" description="Polar residues" evidence="1">
    <location>
        <begin position="159"/>
        <end position="176"/>
    </location>
</feature>
<sequence length="736" mass="82548">MALWNGLGQAATLAQLAGVDAGGLISMIIQAVQTVHRNREECWQLVHHVMMIGDLLQVLQQSEMMRRPEIRRPLDGLEDTLRHAYVLVTSCQRSNVMYRFFMAWNQAQKFRDVRDRIDSYLQIYPLISHIDTRYFLSGIYSRTHPSGTQPQVPEEVQESFPSHANSDYRTQESASGDNGIESVEVQTVTEPFAVEEQKHYVGSLNEIWFETPSSAKGEMRFQLTVSHYSLLPAFTKNGNCSLKRYYLEPEFCCTGIISTKSDVYSFGVTCLEIITARNASTLSPEGRSLVVYAWELWSSERATELIDPALRVEPGTSKILRCFQIALLCVQDNRADRPTMSDVLMMLKCDCLTLPVPRRPEDQWPPRGLSADDGDSVGRTSYSSAGWTSEELEGRFYKSTATTITEEAEKIIIALPWIPSQIYGLLSPYTLESRLGDDGTELKTANHAWSRAKRKRLYGTVAQMADPLSIVDNIIQLVLAIKKAVETVRENKDECDDIQRRVLRIKILLSLLRKSEMMKHQAMSDALEDLGSALSRALEVVKSCQARNILCRFCASGKQAKKLRQGTSEVLVPASISSALSTDHASDKSEEKYERKEAPARSSTVSSRLPGLTKFSLSNLKAATHEFSNGKMIGSSDYTVYEAWNVRESKQMEDLFDLSLYKESQLTEIKRCLEVGLLCTQFAPAERPTMAEVLDMLNGKKQLATPKQPEYTKGRGATAEGPTIIRPEVGGSNTYT</sequence>
<dbReference type="EMBL" id="PQIB02000017">
    <property type="protein sequence ID" value="RLM59114.1"/>
    <property type="molecule type" value="Genomic_DNA"/>
</dbReference>
<dbReference type="InterPro" id="IPR059179">
    <property type="entry name" value="MLKL-like_MCAfunc"/>
</dbReference>
<dbReference type="CDD" id="cd21037">
    <property type="entry name" value="MLKL_NTD"/>
    <property type="match status" value="2"/>
</dbReference>
<dbReference type="PANTHER" id="PTHR46604">
    <property type="entry name" value="PROTEIN MID1-COMPLEMENTING ACTIVITY 1"/>
    <property type="match status" value="1"/>
</dbReference>
<reference evidence="6" key="1">
    <citation type="journal article" date="2019" name="Nat. Commun.">
        <title>The genome of broomcorn millet.</title>
        <authorList>
            <person name="Zou C."/>
            <person name="Miki D."/>
            <person name="Li D."/>
            <person name="Tang Q."/>
            <person name="Xiao L."/>
            <person name="Rajput S."/>
            <person name="Deng P."/>
            <person name="Jia W."/>
            <person name="Huang R."/>
            <person name="Zhang M."/>
            <person name="Sun Y."/>
            <person name="Hu J."/>
            <person name="Fu X."/>
            <person name="Schnable P.S."/>
            <person name="Li F."/>
            <person name="Zhang H."/>
            <person name="Feng B."/>
            <person name="Zhu X."/>
            <person name="Liu R."/>
            <person name="Schnable J.C."/>
            <person name="Zhu J.-K."/>
            <person name="Zhang H."/>
        </authorList>
    </citation>
    <scope>NUCLEOTIDE SEQUENCE [LARGE SCALE GENOMIC DNA]</scope>
</reference>
<accession>A0A3L6PJS0</accession>
<dbReference type="Pfam" id="PF19584">
    <property type="entry name" value="MCAfunc"/>
    <property type="match status" value="1"/>
</dbReference>
<dbReference type="AlphaFoldDB" id="A0A3L6PJS0"/>
<dbReference type="GO" id="GO:0004672">
    <property type="term" value="F:protein kinase activity"/>
    <property type="evidence" value="ECO:0007669"/>
    <property type="project" value="InterPro"/>
</dbReference>
<dbReference type="PANTHER" id="PTHR46604:SF1">
    <property type="entry name" value="OS11G0665800 PROTEIN"/>
    <property type="match status" value="1"/>
</dbReference>
<dbReference type="GO" id="GO:0007166">
    <property type="term" value="P:cell surface receptor signaling pathway"/>
    <property type="evidence" value="ECO:0007669"/>
    <property type="project" value="InterPro"/>
</dbReference>
<dbReference type="Gene3D" id="1.20.930.20">
    <property type="entry name" value="Adaptor protein Cbl, N-terminal domain"/>
    <property type="match status" value="2"/>
</dbReference>
<dbReference type="InterPro" id="IPR045766">
    <property type="entry name" value="MCAfunc"/>
</dbReference>
<dbReference type="Gene3D" id="1.10.510.10">
    <property type="entry name" value="Transferase(Phosphotransferase) domain 1"/>
    <property type="match status" value="2"/>
</dbReference>
<evidence type="ECO:0000259" key="2">
    <source>
        <dbReference type="Pfam" id="PF07714"/>
    </source>
</evidence>
<feature type="domain" description="DUF7792" evidence="4">
    <location>
        <begin position="472"/>
        <end position="557"/>
    </location>
</feature>
<evidence type="ECO:0000259" key="4">
    <source>
        <dbReference type="Pfam" id="PF25055"/>
    </source>
</evidence>
<proteinExistence type="predicted"/>
<feature type="region of interest" description="Disordered" evidence="1">
    <location>
        <begin position="145"/>
        <end position="177"/>
    </location>
</feature>
<dbReference type="InterPro" id="IPR011009">
    <property type="entry name" value="Kinase-like_dom_sf"/>
</dbReference>
<keyword evidence="6" id="KW-1185">Reference proteome</keyword>
<feature type="region of interest" description="Disordered" evidence="1">
    <location>
        <begin position="706"/>
        <end position="736"/>
    </location>
</feature>
<feature type="domain" description="Serine-threonine/tyrosine-protein kinase catalytic" evidence="2">
    <location>
        <begin position="235"/>
        <end position="345"/>
    </location>
</feature>
<dbReference type="InterPro" id="IPR001245">
    <property type="entry name" value="Ser-Thr/Tyr_kinase_cat_dom"/>
</dbReference>
<evidence type="ECO:0000259" key="3">
    <source>
        <dbReference type="Pfam" id="PF19584"/>
    </source>
</evidence>
<dbReference type="Proteomes" id="UP000275267">
    <property type="component" value="Unassembled WGS sequence"/>
</dbReference>
<feature type="region of interest" description="Disordered" evidence="1">
    <location>
        <begin position="581"/>
        <end position="607"/>
    </location>
</feature>
<dbReference type="SUPFAM" id="SSF56112">
    <property type="entry name" value="Protein kinase-like (PK-like)"/>
    <property type="match status" value="1"/>
</dbReference>
<evidence type="ECO:0000313" key="6">
    <source>
        <dbReference type="Proteomes" id="UP000275267"/>
    </source>
</evidence>
<evidence type="ECO:0000256" key="1">
    <source>
        <dbReference type="SAM" id="MobiDB-lite"/>
    </source>
</evidence>
<dbReference type="InterPro" id="IPR056694">
    <property type="entry name" value="DUF7792"/>
</dbReference>
<organism evidence="5 6">
    <name type="scientific">Panicum miliaceum</name>
    <name type="common">Proso millet</name>
    <name type="synonym">Broomcorn millet</name>
    <dbReference type="NCBI Taxonomy" id="4540"/>
    <lineage>
        <taxon>Eukaryota</taxon>
        <taxon>Viridiplantae</taxon>
        <taxon>Streptophyta</taxon>
        <taxon>Embryophyta</taxon>
        <taxon>Tracheophyta</taxon>
        <taxon>Spermatophyta</taxon>
        <taxon>Magnoliopsida</taxon>
        <taxon>Liliopsida</taxon>
        <taxon>Poales</taxon>
        <taxon>Poaceae</taxon>
        <taxon>PACMAD clade</taxon>
        <taxon>Panicoideae</taxon>
        <taxon>Panicodae</taxon>
        <taxon>Paniceae</taxon>
        <taxon>Panicinae</taxon>
        <taxon>Panicum</taxon>
        <taxon>Panicum sect. Panicum</taxon>
    </lineage>
</organism>
<dbReference type="OrthoDB" id="547665at2759"/>
<feature type="domain" description="MCAfunc" evidence="3">
    <location>
        <begin position="24"/>
        <end position="132"/>
    </location>
</feature>
<dbReference type="Pfam" id="PF25055">
    <property type="entry name" value="DUF7792"/>
    <property type="match status" value="1"/>
</dbReference>
<feature type="compositionally biased region" description="Basic and acidic residues" evidence="1">
    <location>
        <begin position="584"/>
        <end position="599"/>
    </location>
</feature>
<name>A0A3L6PJS0_PANMI</name>